<dbReference type="EMBL" id="JBHTLK010000005">
    <property type="protein sequence ID" value="MFD1145967.1"/>
    <property type="molecule type" value="Genomic_DNA"/>
</dbReference>
<organism evidence="1 2">
    <name type="scientific">Saccharothrix hoggarensis</name>
    <dbReference type="NCBI Taxonomy" id="913853"/>
    <lineage>
        <taxon>Bacteria</taxon>
        <taxon>Bacillati</taxon>
        <taxon>Actinomycetota</taxon>
        <taxon>Actinomycetes</taxon>
        <taxon>Pseudonocardiales</taxon>
        <taxon>Pseudonocardiaceae</taxon>
        <taxon>Saccharothrix</taxon>
    </lineage>
</organism>
<dbReference type="RefSeq" id="WP_380719233.1">
    <property type="nucleotide sequence ID" value="NZ_JBHTLK010000005.1"/>
</dbReference>
<keyword evidence="2" id="KW-1185">Reference proteome</keyword>
<dbReference type="Proteomes" id="UP001597168">
    <property type="component" value="Unassembled WGS sequence"/>
</dbReference>
<evidence type="ECO:0000313" key="1">
    <source>
        <dbReference type="EMBL" id="MFD1145967.1"/>
    </source>
</evidence>
<gene>
    <name evidence="1" type="ORF">ACFQ3T_02380</name>
</gene>
<name>A0ABW3QDW3_9PSEU</name>
<protein>
    <submittedName>
        <fullName evidence="1">Uncharacterized protein</fullName>
    </submittedName>
</protein>
<reference evidence="2" key="1">
    <citation type="journal article" date="2019" name="Int. J. Syst. Evol. Microbiol.">
        <title>The Global Catalogue of Microorganisms (GCM) 10K type strain sequencing project: providing services to taxonomists for standard genome sequencing and annotation.</title>
        <authorList>
            <consortium name="The Broad Institute Genomics Platform"/>
            <consortium name="The Broad Institute Genome Sequencing Center for Infectious Disease"/>
            <person name="Wu L."/>
            <person name="Ma J."/>
        </authorList>
    </citation>
    <scope>NUCLEOTIDE SEQUENCE [LARGE SCALE GENOMIC DNA]</scope>
    <source>
        <strain evidence="2">CCUG 60214</strain>
    </source>
</reference>
<proteinExistence type="predicted"/>
<accession>A0ABW3QDW3</accession>
<evidence type="ECO:0000313" key="2">
    <source>
        <dbReference type="Proteomes" id="UP001597168"/>
    </source>
</evidence>
<sequence>MARRRPSILPRGGAWVATYPRVGFTDDVESFEDRERAFEWMAERLPPQRDRAVSISVERSYPLQDGLAAVPRWTPTRHRR</sequence>
<comment type="caution">
    <text evidence="1">The sequence shown here is derived from an EMBL/GenBank/DDBJ whole genome shotgun (WGS) entry which is preliminary data.</text>
</comment>